<keyword evidence="4 9" id="KW-0547">Nucleotide-binding</keyword>
<dbReference type="SMART" id="SM00382">
    <property type="entry name" value="AAA"/>
    <property type="match status" value="2"/>
</dbReference>
<evidence type="ECO:0000256" key="5">
    <source>
        <dbReference type="ARBA" id="ARBA00022840"/>
    </source>
</evidence>
<evidence type="ECO:0000256" key="1">
    <source>
        <dbReference type="ARBA" id="ARBA00008675"/>
    </source>
</evidence>
<dbReference type="EMBL" id="AP019368">
    <property type="protein sequence ID" value="BBH53297.1"/>
    <property type="molecule type" value="Genomic_DNA"/>
</dbReference>
<proteinExistence type="inferred from homology"/>
<keyword evidence="6 9" id="KW-0143">Chaperone</keyword>
<keyword evidence="5 9" id="KW-0067">ATP-binding</keyword>
<dbReference type="FunFam" id="3.40.50.300:FF:000010">
    <property type="entry name" value="Chaperone clpB 1, putative"/>
    <property type="match status" value="1"/>
</dbReference>
<dbReference type="Gene3D" id="1.10.8.60">
    <property type="match status" value="1"/>
</dbReference>
<feature type="coiled-coil region" evidence="10">
    <location>
        <begin position="410"/>
        <end position="490"/>
    </location>
</feature>
<evidence type="ECO:0000256" key="3">
    <source>
        <dbReference type="ARBA" id="ARBA00022737"/>
    </source>
</evidence>
<comment type="similarity">
    <text evidence="1 9">Belongs to the ClpA/ClpB family.</text>
</comment>
<gene>
    <name evidence="12" type="ORF">JCM31447_17400</name>
</gene>
<evidence type="ECO:0000256" key="7">
    <source>
        <dbReference type="ARBA" id="ARBA00026057"/>
    </source>
</evidence>
<dbReference type="InterPro" id="IPR036628">
    <property type="entry name" value="Clp_N_dom_sf"/>
</dbReference>
<dbReference type="InterPro" id="IPR003593">
    <property type="entry name" value="AAA+_ATPase"/>
</dbReference>
<sequence length="867" mass="97431">MAYNFTTHAQNAINEAHSLARKNGNPELTPSHILYSIFFSDEEIVKMTFQHLGLKTQLFANEFKKIIESLPKVSGGAEPQTSSFLSSYLDEIEKIKKEFQDEFISVEHFLIAAPICKQTSVSNLFKKYNLDLDTLKKAVQSIRGNNKVTDQNPENKLGVLDKYARDLTKLAEENKLDPVIGRDSEVRRVIQILSRRTKNNPILIGEPGVGKTAIAEGLAQRIIRGDVPETLKNRKLLGLDISALVAGAKFRGEFEERLKAVLKAVQDASGKIILFIDEIHTMVKAGGGDGAMDAGNMLKPALARGELRCIGATTLDEYRIIEKDPALERRFQPVMVNPPSVEDTITILRGLKERYEIHHGIRIKDNALVAAATLSDRYIPDRFLPDKAIDLIDESSSRLKIQLDSVPEKIDTIERRISQYKIELVALSKETDSQALARKTDIENQLKELEIEAKKLHKKWQTAKGSVNEINLLKKEIEQARVKMEEYERHADYAHASEIKFGEMPKLQQRLRELTQNSLGNEENKQDELSVQLKEEVDAEDIAAVVSTWTGIPVNKLFAAERQRLLKLEDELRESVVGQDHALKAVANAIRLSRSGLKDPNKPMGSFLFLGPTGVGKTETAKALAKSLFDSEKAIIRIDMSEYMEQHSVSRLIGAPPGYVGFEDGGQLTEAIRRKPYSVVLFDEIEKAHPKVLNVMLQMLDDGRLTDGQGRTISFQNCIVIMTSNIGAHRILEEPANERNGEKLKQAVMQELLNHMRPELLNRIDETVIFNALGENVIEKIVSIQVARLSARLNSQQNMQLIVSEKLIKRVAQEGWEINFGARPLKRSLQELVEVPLSIELLDGKFSEGDTIMADESSDQKIVFHKR</sequence>
<dbReference type="PROSITE" id="PS00870">
    <property type="entry name" value="CLPAB_1"/>
    <property type="match status" value="1"/>
</dbReference>
<dbReference type="Pfam" id="PF17871">
    <property type="entry name" value="AAA_lid_9"/>
    <property type="match status" value="1"/>
</dbReference>
<dbReference type="InterPro" id="IPR041546">
    <property type="entry name" value="ClpA/ClpB_AAA_lid"/>
</dbReference>
<dbReference type="GO" id="GO:0005524">
    <property type="term" value="F:ATP binding"/>
    <property type="evidence" value="ECO:0007669"/>
    <property type="project" value="UniProtKB-KW"/>
</dbReference>
<dbReference type="InterPro" id="IPR003959">
    <property type="entry name" value="ATPase_AAA_core"/>
</dbReference>
<dbReference type="InterPro" id="IPR018368">
    <property type="entry name" value="ClpA/B_CS1"/>
</dbReference>
<dbReference type="KEGG" id="sbf:JCM31447_17400"/>
<evidence type="ECO:0000313" key="12">
    <source>
        <dbReference type="EMBL" id="BBH53297.1"/>
    </source>
</evidence>
<dbReference type="Gene3D" id="3.40.50.300">
    <property type="entry name" value="P-loop containing nucleotide triphosphate hydrolases"/>
    <property type="match status" value="3"/>
</dbReference>
<dbReference type="InterPro" id="IPR027417">
    <property type="entry name" value="P-loop_NTPase"/>
</dbReference>
<comment type="subunit">
    <text evidence="7">Homohexamer. The oligomerization is ATP-dependent.</text>
</comment>
<dbReference type="Proteomes" id="UP000291236">
    <property type="component" value="Chromosome"/>
</dbReference>
<evidence type="ECO:0000256" key="10">
    <source>
        <dbReference type="SAM" id="Coils"/>
    </source>
</evidence>
<dbReference type="FunFam" id="3.40.50.300:FF:000120">
    <property type="entry name" value="ATP-dependent chaperone ClpB"/>
    <property type="match status" value="1"/>
</dbReference>
<dbReference type="Pfam" id="PF02861">
    <property type="entry name" value="Clp_N"/>
    <property type="match status" value="1"/>
</dbReference>
<dbReference type="SUPFAM" id="SSF52540">
    <property type="entry name" value="P-loop containing nucleoside triphosphate hydrolases"/>
    <property type="match status" value="2"/>
</dbReference>
<keyword evidence="3 8" id="KW-0677">Repeat</keyword>
<protein>
    <recommendedName>
        <fullName evidence="2">Chaperone protein ClpB</fullName>
    </recommendedName>
</protein>
<organism evidence="12 13">
    <name type="scientific">Fluviispira sanaruensis</name>
    <dbReference type="NCBI Taxonomy" id="2493639"/>
    <lineage>
        <taxon>Bacteria</taxon>
        <taxon>Pseudomonadati</taxon>
        <taxon>Bdellovibrionota</taxon>
        <taxon>Oligoflexia</taxon>
        <taxon>Silvanigrellales</taxon>
        <taxon>Silvanigrellaceae</taxon>
        <taxon>Fluviispira</taxon>
    </lineage>
</organism>
<dbReference type="SUPFAM" id="SSF81923">
    <property type="entry name" value="Double Clp-N motif"/>
    <property type="match status" value="1"/>
</dbReference>
<evidence type="ECO:0000259" key="11">
    <source>
        <dbReference type="PROSITE" id="PS51903"/>
    </source>
</evidence>
<dbReference type="Gene3D" id="1.10.1780.10">
    <property type="entry name" value="Clp, N-terminal domain"/>
    <property type="match status" value="1"/>
</dbReference>
<dbReference type="PROSITE" id="PS51903">
    <property type="entry name" value="CLP_R"/>
    <property type="match status" value="1"/>
</dbReference>
<dbReference type="PROSITE" id="PS00871">
    <property type="entry name" value="CLPAB_2"/>
    <property type="match status" value="1"/>
</dbReference>
<name>A0A4V0P2I0_FLUSA</name>
<dbReference type="RefSeq" id="WP_130608856.1">
    <property type="nucleotide sequence ID" value="NZ_AP019368.1"/>
</dbReference>
<dbReference type="PANTHER" id="PTHR11638:SF18">
    <property type="entry name" value="HEAT SHOCK PROTEIN 104"/>
    <property type="match status" value="1"/>
</dbReference>
<dbReference type="GO" id="GO:0016887">
    <property type="term" value="F:ATP hydrolysis activity"/>
    <property type="evidence" value="ECO:0007669"/>
    <property type="project" value="InterPro"/>
</dbReference>
<dbReference type="CDD" id="cd00009">
    <property type="entry name" value="AAA"/>
    <property type="match status" value="1"/>
</dbReference>
<dbReference type="Pfam" id="PF07724">
    <property type="entry name" value="AAA_2"/>
    <property type="match status" value="1"/>
</dbReference>
<reference evidence="12 13" key="1">
    <citation type="submission" date="2018-12" db="EMBL/GenBank/DDBJ databases">
        <title>Rubrispira sanarue gen. nov., sp., nov., a member of the order Silvanigrellales, isolated from a brackish lake in Hamamatsu Japan.</title>
        <authorList>
            <person name="Maejima Y."/>
            <person name="Iino T."/>
            <person name="Muraguchi Y."/>
            <person name="Fukuda K."/>
            <person name="Nojiri H."/>
            <person name="Ohkuma M."/>
            <person name="Moriuchi R."/>
            <person name="Dohra H."/>
            <person name="Kimbara K."/>
            <person name="Shintani M."/>
        </authorList>
    </citation>
    <scope>NUCLEOTIDE SEQUENCE [LARGE SCALE GENOMIC DNA]</scope>
    <source>
        <strain evidence="12 13">RF1110005</strain>
    </source>
</reference>
<evidence type="ECO:0000256" key="8">
    <source>
        <dbReference type="PROSITE-ProRule" id="PRU01251"/>
    </source>
</evidence>
<dbReference type="FunFam" id="3.40.50.300:FF:000025">
    <property type="entry name" value="ATP-dependent Clp protease subunit"/>
    <property type="match status" value="1"/>
</dbReference>
<feature type="domain" description="Clp R" evidence="11">
    <location>
        <begin position="1"/>
        <end position="145"/>
    </location>
</feature>
<evidence type="ECO:0000256" key="6">
    <source>
        <dbReference type="ARBA" id="ARBA00023186"/>
    </source>
</evidence>
<evidence type="ECO:0000256" key="4">
    <source>
        <dbReference type="ARBA" id="ARBA00022741"/>
    </source>
</evidence>
<dbReference type="Pfam" id="PF10431">
    <property type="entry name" value="ClpB_D2-small"/>
    <property type="match status" value="1"/>
</dbReference>
<dbReference type="OrthoDB" id="5287200at2"/>
<evidence type="ECO:0000313" key="13">
    <source>
        <dbReference type="Proteomes" id="UP000291236"/>
    </source>
</evidence>
<dbReference type="GO" id="GO:0005737">
    <property type="term" value="C:cytoplasm"/>
    <property type="evidence" value="ECO:0007669"/>
    <property type="project" value="TreeGrafter"/>
</dbReference>
<dbReference type="InterPro" id="IPR004176">
    <property type="entry name" value="Clp_R_N"/>
</dbReference>
<dbReference type="GO" id="GO:0034605">
    <property type="term" value="P:cellular response to heat"/>
    <property type="evidence" value="ECO:0007669"/>
    <property type="project" value="TreeGrafter"/>
</dbReference>
<dbReference type="SMART" id="SM01086">
    <property type="entry name" value="ClpB_D2-small"/>
    <property type="match status" value="1"/>
</dbReference>
<dbReference type="AlphaFoldDB" id="A0A4V0P2I0"/>
<evidence type="ECO:0000256" key="9">
    <source>
        <dbReference type="RuleBase" id="RU004432"/>
    </source>
</evidence>
<dbReference type="PANTHER" id="PTHR11638">
    <property type="entry name" value="ATP-DEPENDENT CLP PROTEASE"/>
    <property type="match status" value="1"/>
</dbReference>
<dbReference type="InterPro" id="IPR050130">
    <property type="entry name" value="ClpA_ClpB"/>
</dbReference>
<dbReference type="InterPro" id="IPR019489">
    <property type="entry name" value="Clp_ATPase_C"/>
</dbReference>
<keyword evidence="13" id="KW-1185">Reference proteome</keyword>
<dbReference type="CDD" id="cd19499">
    <property type="entry name" value="RecA-like_ClpB_Hsp104-like"/>
    <property type="match status" value="1"/>
</dbReference>
<dbReference type="PRINTS" id="PR00300">
    <property type="entry name" value="CLPPROTEASEA"/>
</dbReference>
<dbReference type="InterPro" id="IPR028299">
    <property type="entry name" value="ClpA/B_CS2"/>
</dbReference>
<evidence type="ECO:0000256" key="2">
    <source>
        <dbReference type="ARBA" id="ARBA00017574"/>
    </source>
</evidence>
<accession>A0A4V0P2I0</accession>
<dbReference type="InterPro" id="IPR001270">
    <property type="entry name" value="ClpA/B"/>
</dbReference>
<keyword evidence="10" id="KW-0175">Coiled coil</keyword>
<dbReference type="Pfam" id="PF00004">
    <property type="entry name" value="AAA"/>
    <property type="match status" value="1"/>
</dbReference>